<gene>
    <name evidence="3" type="ORF">DFH08DRAFT_1018515</name>
</gene>
<dbReference type="CDD" id="cd06257">
    <property type="entry name" value="DnaJ"/>
    <property type="match status" value="1"/>
</dbReference>
<proteinExistence type="predicted"/>
<dbReference type="InterPro" id="IPR036869">
    <property type="entry name" value="J_dom_sf"/>
</dbReference>
<protein>
    <recommendedName>
        <fullName evidence="2">J domain-containing protein</fullName>
    </recommendedName>
</protein>
<organism evidence="3 4">
    <name type="scientific">Mycena albidolilacea</name>
    <dbReference type="NCBI Taxonomy" id="1033008"/>
    <lineage>
        <taxon>Eukaryota</taxon>
        <taxon>Fungi</taxon>
        <taxon>Dikarya</taxon>
        <taxon>Basidiomycota</taxon>
        <taxon>Agaricomycotina</taxon>
        <taxon>Agaricomycetes</taxon>
        <taxon>Agaricomycetidae</taxon>
        <taxon>Agaricales</taxon>
        <taxon>Marasmiineae</taxon>
        <taxon>Mycenaceae</taxon>
        <taxon>Mycena</taxon>
    </lineage>
</organism>
<reference evidence="3" key="1">
    <citation type="submission" date="2023-03" db="EMBL/GenBank/DDBJ databases">
        <title>Massive genome expansion in bonnet fungi (Mycena s.s.) driven by repeated elements and novel gene families across ecological guilds.</title>
        <authorList>
            <consortium name="Lawrence Berkeley National Laboratory"/>
            <person name="Harder C.B."/>
            <person name="Miyauchi S."/>
            <person name="Viragh M."/>
            <person name="Kuo A."/>
            <person name="Thoen E."/>
            <person name="Andreopoulos B."/>
            <person name="Lu D."/>
            <person name="Skrede I."/>
            <person name="Drula E."/>
            <person name="Henrissat B."/>
            <person name="Morin E."/>
            <person name="Kohler A."/>
            <person name="Barry K."/>
            <person name="LaButti K."/>
            <person name="Morin E."/>
            <person name="Salamov A."/>
            <person name="Lipzen A."/>
            <person name="Mereny Z."/>
            <person name="Hegedus B."/>
            <person name="Baldrian P."/>
            <person name="Stursova M."/>
            <person name="Weitz H."/>
            <person name="Taylor A."/>
            <person name="Grigoriev I.V."/>
            <person name="Nagy L.G."/>
            <person name="Martin F."/>
            <person name="Kauserud H."/>
        </authorList>
    </citation>
    <scope>NUCLEOTIDE SEQUENCE</scope>
    <source>
        <strain evidence="3">CBHHK002</strain>
    </source>
</reference>
<sequence length="190" mass="20791">MDLYAVLDLAPGASSTEIKAAYHRALLAAHPDKNNAAQSAPDIAAIKDTYRVLSSPALRAKAKADQDPLRCLHPVQVISLADFDEHGNDAWMHVCWCGGAYAVTVVRMLLLGPKWTTGCISFRAPAAQRSFGWTMSWQRRSSAGRLRSDLRIIQQLSPLLPDRTSSRRPLPPTHARTAPTYLQGGDAHPN</sequence>
<evidence type="ECO:0000313" key="3">
    <source>
        <dbReference type="EMBL" id="KAJ7336233.1"/>
    </source>
</evidence>
<accession>A0AAD7EMN8</accession>
<dbReference type="PROSITE" id="PS50076">
    <property type="entry name" value="DNAJ_2"/>
    <property type="match status" value="1"/>
</dbReference>
<dbReference type="Gene3D" id="1.10.287.110">
    <property type="entry name" value="DnaJ domain"/>
    <property type="match status" value="1"/>
</dbReference>
<dbReference type="SUPFAM" id="SSF46565">
    <property type="entry name" value="Chaperone J-domain"/>
    <property type="match status" value="1"/>
</dbReference>
<evidence type="ECO:0000259" key="2">
    <source>
        <dbReference type="PROSITE" id="PS50076"/>
    </source>
</evidence>
<feature type="domain" description="J" evidence="2">
    <location>
        <begin position="2"/>
        <end position="68"/>
    </location>
</feature>
<dbReference type="Pfam" id="PF00226">
    <property type="entry name" value="DnaJ"/>
    <property type="match status" value="1"/>
</dbReference>
<keyword evidence="4" id="KW-1185">Reference proteome</keyword>
<dbReference type="SMART" id="SM00271">
    <property type="entry name" value="DnaJ"/>
    <property type="match status" value="1"/>
</dbReference>
<dbReference type="Proteomes" id="UP001218218">
    <property type="component" value="Unassembled WGS sequence"/>
</dbReference>
<name>A0AAD7EMN8_9AGAR</name>
<comment type="caution">
    <text evidence="3">The sequence shown here is derived from an EMBL/GenBank/DDBJ whole genome shotgun (WGS) entry which is preliminary data.</text>
</comment>
<dbReference type="InterPro" id="IPR001623">
    <property type="entry name" value="DnaJ_domain"/>
</dbReference>
<dbReference type="PRINTS" id="PR00625">
    <property type="entry name" value="JDOMAIN"/>
</dbReference>
<feature type="region of interest" description="Disordered" evidence="1">
    <location>
        <begin position="161"/>
        <end position="190"/>
    </location>
</feature>
<dbReference type="AlphaFoldDB" id="A0AAD7EMN8"/>
<dbReference type="EMBL" id="JARIHO010000031">
    <property type="protein sequence ID" value="KAJ7336233.1"/>
    <property type="molecule type" value="Genomic_DNA"/>
</dbReference>
<evidence type="ECO:0000256" key="1">
    <source>
        <dbReference type="SAM" id="MobiDB-lite"/>
    </source>
</evidence>
<evidence type="ECO:0000313" key="4">
    <source>
        <dbReference type="Proteomes" id="UP001218218"/>
    </source>
</evidence>